<evidence type="ECO:0000313" key="4">
    <source>
        <dbReference type="Proteomes" id="UP000274756"/>
    </source>
</evidence>
<dbReference type="STRING" id="318479.A0A0N4UN64"/>
<dbReference type="PANTHER" id="PTHR46705">
    <property type="entry name" value="PROTEIN CBG09805"/>
    <property type="match status" value="1"/>
</dbReference>
<dbReference type="OrthoDB" id="5843172at2759"/>
<evidence type="ECO:0000313" key="3">
    <source>
        <dbReference type="Proteomes" id="UP000038040"/>
    </source>
</evidence>
<proteinExistence type="predicted"/>
<dbReference type="AlphaFoldDB" id="A0A0N4UN64"/>
<dbReference type="Pfam" id="PF01682">
    <property type="entry name" value="DB"/>
    <property type="match status" value="1"/>
</dbReference>
<feature type="domain" description="Domain of unknown function DB" evidence="1">
    <location>
        <begin position="64"/>
        <end position="166"/>
    </location>
</feature>
<dbReference type="PANTHER" id="PTHR46705:SF4">
    <property type="entry name" value="DOMAIN OF UNKNOWN FUNCTION DB DOMAIN-CONTAINING PROTEIN"/>
    <property type="match status" value="1"/>
</dbReference>
<dbReference type="InterPro" id="IPR002602">
    <property type="entry name" value="DB"/>
</dbReference>
<keyword evidence="4" id="KW-1185">Reference proteome</keyword>
<dbReference type="WBParaSite" id="DME_0000933201-mRNA-1">
    <property type="protein sequence ID" value="DME_0000933201-mRNA-1"/>
    <property type="gene ID" value="DME_0000933201"/>
</dbReference>
<organism evidence="3 5">
    <name type="scientific">Dracunculus medinensis</name>
    <name type="common">Guinea worm</name>
    <dbReference type="NCBI Taxonomy" id="318479"/>
    <lineage>
        <taxon>Eukaryota</taxon>
        <taxon>Metazoa</taxon>
        <taxon>Ecdysozoa</taxon>
        <taxon>Nematoda</taxon>
        <taxon>Chromadorea</taxon>
        <taxon>Rhabditida</taxon>
        <taxon>Spirurina</taxon>
        <taxon>Dracunculoidea</taxon>
        <taxon>Dracunculidae</taxon>
        <taxon>Dracunculus</taxon>
    </lineage>
</organism>
<gene>
    <name evidence="2" type="ORF">DME_LOCUS3054</name>
</gene>
<evidence type="ECO:0000313" key="2">
    <source>
        <dbReference type="EMBL" id="VDN53081.1"/>
    </source>
</evidence>
<accession>A0A0N4UN64</accession>
<reference evidence="5" key="1">
    <citation type="submission" date="2017-02" db="UniProtKB">
        <authorList>
            <consortium name="WormBaseParasite"/>
        </authorList>
    </citation>
    <scope>IDENTIFICATION</scope>
</reference>
<evidence type="ECO:0000259" key="1">
    <source>
        <dbReference type="Pfam" id="PF01682"/>
    </source>
</evidence>
<name>A0A0N4UN64_DRAME</name>
<dbReference type="Proteomes" id="UP000274756">
    <property type="component" value="Unassembled WGS sequence"/>
</dbReference>
<reference evidence="2 4" key="2">
    <citation type="submission" date="2018-11" db="EMBL/GenBank/DDBJ databases">
        <authorList>
            <consortium name="Pathogen Informatics"/>
        </authorList>
    </citation>
    <scope>NUCLEOTIDE SEQUENCE [LARGE SCALE GENOMIC DNA]</scope>
</reference>
<dbReference type="Proteomes" id="UP000038040">
    <property type="component" value="Unplaced"/>
</dbReference>
<dbReference type="EMBL" id="UYYG01000100">
    <property type="protein sequence ID" value="VDN53081.1"/>
    <property type="molecule type" value="Genomic_DNA"/>
</dbReference>
<evidence type="ECO:0000313" key="5">
    <source>
        <dbReference type="WBParaSite" id="DME_0000933201-mRNA-1"/>
    </source>
</evidence>
<protein>
    <submittedName>
        <fullName evidence="5">DB domain-containing protein</fullName>
    </submittedName>
</protein>
<sequence>VCGGPNPCLPPPSLPPAQCQPSCGPGYHCGQYGCARRARARASNTLRVKTPSEFRSPNQLFMDCCETRGLPDACLQKCTFNTFTKEELLKMYFKQDPCPIEASAEIQFCAAQGRDHRHCCGRNGVGTTLAGEKCLTFCDQRPGNITQLDFSYASCYERFDNMRNCFLHDIIARSETRFI</sequence>